<dbReference type="AlphaFoldDB" id="A0A2R6RWZ1"/>
<dbReference type="OrthoDB" id="439808at2759"/>
<sequence length="268" mass="30752">MRRYSPPYHSPPRRGYGGRTRSPPRRGPGGGYGRNKEQNSGSLLVRNIPLNCRSEELRGLFERFGVVRDVYLPKDYYSGYLLGERYLWLLLQRQGKGLKRCAEELGPEDHQDMEVADLIMDDLGPVQYRDPGPPVTLLVLERVIAQGPFLLLQDVKLTTLFRQVEDVQSTQDHQEILQKSEMVSAFAGRILQVMALISIKMAIDMTRKLHTNPMKNKHAGRLHVDEHLDHLLDLDLGLLICHPGTADRWKARWRLQVKRCGIVLYVHV</sequence>
<protein>
    <submittedName>
        <fullName evidence="3">Serine/arginine-rich SC35-like splicing factor</fullName>
    </submittedName>
</protein>
<dbReference type="InterPro" id="IPR000504">
    <property type="entry name" value="RRM_dom"/>
</dbReference>
<dbReference type="Proteomes" id="UP000241394">
    <property type="component" value="Chromosome LG2"/>
</dbReference>
<reference evidence="4" key="2">
    <citation type="journal article" date="2018" name="BMC Genomics">
        <title>A manually annotated Actinidia chinensis var. chinensis (kiwifruit) genome highlights the challenges associated with draft genomes and gene prediction in plants.</title>
        <authorList>
            <person name="Pilkington S.M."/>
            <person name="Crowhurst R."/>
            <person name="Hilario E."/>
            <person name="Nardozza S."/>
            <person name="Fraser L."/>
            <person name="Peng Y."/>
            <person name="Gunaseelan K."/>
            <person name="Simpson R."/>
            <person name="Tahir J."/>
            <person name="Deroles S.C."/>
            <person name="Templeton K."/>
            <person name="Luo Z."/>
            <person name="Davy M."/>
            <person name="Cheng C."/>
            <person name="McNeilage M."/>
            <person name="Scaglione D."/>
            <person name="Liu Y."/>
            <person name="Zhang Q."/>
            <person name="Datson P."/>
            <person name="De Silva N."/>
            <person name="Gardiner S.E."/>
            <person name="Bassett H."/>
            <person name="Chagne D."/>
            <person name="McCallum J."/>
            <person name="Dzierzon H."/>
            <person name="Deng C."/>
            <person name="Wang Y.Y."/>
            <person name="Barron L."/>
            <person name="Manako K."/>
            <person name="Bowen J."/>
            <person name="Foster T.M."/>
            <person name="Erridge Z.A."/>
            <person name="Tiffin H."/>
            <person name="Waite C.N."/>
            <person name="Davies K.M."/>
            <person name="Grierson E.P."/>
            <person name="Laing W.A."/>
            <person name="Kirk R."/>
            <person name="Chen X."/>
            <person name="Wood M."/>
            <person name="Montefiori M."/>
            <person name="Brummell D.A."/>
            <person name="Schwinn K.E."/>
            <person name="Catanach A."/>
            <person name="Fullerton C."/>
            <person name="Li D."/>
            <person name="Meiyalaghan S."/>
            <person name="Nieuwenhuizen N."/>
            <person name="Read N."/>
            <person name="Prakash R."/>
            <person name="Hunter D."/>
            <person name="Zhang H."/>
            <person name="McKenzie M."/>
            <person name="Knabel M."/>
            <person name="Harris A."/>
            <person name="Allan A.C."/>
            <person name="Gleave A."/>
            <person name="Chen A."/>
            <person name="Janssen B.J."/>
            <person name="Plunkett B."/>
            <person name="Ampomah-Dwamena C."/>
            <person name="Voogd C."/>
            <person name="Leif D."/>
            <person name="Lafferty D."/>
            <person name="Souleyre E.J.F."/>
            <person name="Varkonyi-Gasic E."/>
            <person name="Gambi F."/>
            <person name="Hanley J."/>
            <person name="Yao J.L."/>
            <person name="Cheung J."/>
            <person name="David K.M."/>
            <person name="Warren B."/>
            <person name="Marsh K."/>
            <person name="Snowden K.C."/>
            <person name="Lin-Wang K."/>
            <person name="Brian L."/>
            <person name="Martinez-Sanchez M."/>
            <person name="Wang M."/>
            <person name="Ileperuma N."/>
            <person name="Macnee N."/>
            <person name="Campin R."/>
            <person name="McAtee P."/>
            <person name="Drummond R.S.M."/>
            <person name="Espley R.V."/>
            <person name="Ireland H.S."/>
            <person name="Wu R."/>
            <person name="Atkinson R.G."/>
            <person name="Karunairetnam S."/>
            <person name="Bulley S."/>
            <person name="Chunkath S."/>
            <person name="Hanley Z."/>
            <person name="Storey R."/>
            <person name="Thrimawithana A.H."/>
            <person name="Thomson S."/>
            <person name="David C."/>
            <person name="Testolin R."/>
            <person name="Huang H."/>
            <person name="Hellens R.P."/>
            <person name="Schaffer R.J."/>
        </authorList>
    </citation>
    <scope>NUCLEOTIDE SEQUENCE [LARGE SCALE GENOMIC DNA]</scope>
    <source>
        <strain evidence="4">cv. Red5</strain>
    </source>
</reference>
<dbReference type="Gene3D" id="3.30.70.330">
    <property type="match status" value="1"/>
</dbReference>
<feature type="domain" description="RRM" evidence="2">
    <location>
        <begin position="43"/>
        <end position="75"/>
    </location>
</feature>
<dbReference type="STRING" id="1590841.A0A2R6RWZ1"/>
<gene>
    <name evidence="3" type="ORF">CEY00_Acc01634</name>
</gene>
<evidence type="ECO:0000313" key="3">
    <source>
        <dbReference type="EMBL" id="PSS34532.1"/>
    </source>
</evidence>
<evidence type="ECO:0000313" key="4">
    <source>
        <dbReference type="Proteomes" id="UP000241394"/>
    </source>
</evidence>
<dbReference type="EMBL" id="NKQK01000002">
    <property type="protein sequence ID" value="PSS34532.1"/>
    <property type="molecule type" value="Genomic_DNA"/>
</dbReference>
<dbReference type="InterPro" id="IPR012677">
    <property type="entry name" value="Nucleotide-bd_a/b_plait_sf"/>
</dbReference>
<dbReference type="InterPro" id="IPR035979">
    <property type="entry name" value="RBD_domain_sf"/>
</dbReference>
<dbReference type="Pfam" id="PF00076">
    <property type="entry name" value="RRM_1"/>
    <property type="match status" value="1"/>
</dbReference>
<comment type="caution">
    <text evidence="3">The sequence shown here is derived from an EMBL/GenBank/DDBJ whole genome shotgun (WGS) entry which is preliminary data.</text>
</comment>
<name>A0A2R6RWZ1_ACTCC</name>
<dbReference type="Gramene" id="PSS34532">
    <property type="protein sequence ID" value="PSS34532"/>
    <property type="gene ID" value="CEY00_Acc01634"/>
</dbReference>
<dbReference type="InParanoid" id="A0A2R6RWZ1"/>
<evidence type="ECO:0000256" key="1">
    <source>
        <dbReference type="SAM" id="MobiDB-lite"/>
    </source>
</evidence>
<reference evidence="3 4" key="1">
    <citation type="submission" date="2017-07" db="EMBL/GenBank/DDBJ databases">
        <title>An improved, manually edited Actinidia chinensis var. chinensis (kiwifruit) genome highlights the challenges associated with draft genomes and gene prediction in plants.</title>
        <authorList>
            <person name="Pilkington S."/>
            <person name="Crowhurst R."/>
            <person name="Hilario E."/>
            <person name="Nardozza S."/>
            <person name="Fraser L."/>
            <person name="Peng Y."/>
            <person name="Gunaseelan K."/>
            <person name="Simpson R."/>
            <person name="Tahir J."/>
            <person name="Deroles S."/>
            <person name="Templeton K."/>
            <person name="Luo Z."/>
            <person name="Davy M."/>
            <person name="Cheng C."/>
            <person name="Mcneilage M."/>
            <person name="Scaglione D."/>
            <person name="Liu Y."/>
            <person name="Zhang Q."/>
            <person name="Datson P."/>
            <person name="De Silva N."/>
            <person name="Gardiner S."/>
            <person name="Bassett H."/>
            <person name="Chagne D."/>
            <person name="Mccallum J."/>
            <person name="Dzierzon H."/>
            <person name="Deng C."/>
            <person name="Wang Y.-Y."/>
            <person name="Barron N."/>
            <person name="Manako K."/>
            <person name="Bowen J."/>
            <person name="Foster T."/>
            <person name="Erridge Z."/>
            <person name="Tiffin H."/>
            <person name="Waite C."/>
            <person name="Davies K."/>
            <person name="Grierson E."/>
            <person name="Laing W."/>
            <person name="Kirk R."/>
            <person name="Chen X."/>
            <person name="Wood M."/>
            <person name="Montefiori M."/>
            <person name="Brummell D."/>
            <person name="Schwinn K."/>
            <person name="Catanach A."/>
            <person name="Fullerton C."/>
            <person name="Li D."/>
            <person name="Meiyalaghan S."/>
            <person name="Nieuwenhuizen N."/>
            <person name="Read N."/>
            <person name="Prakash R."/>
            <person name="Hunter D."/>
            <person name="Zhang H."/>
            <person name="Mckenzie M."/>
            <person name="Knabel M."/>
            <person name="Harris A."/>
            <person name="Allan A."/>
            <person name="Chen A."/>
            <person name="Janssen B."/>
            <person name="Plunkett B."/>
            <person name="Dwamena C."/>
            <person name="Voogd C."/>
            <person name="Leif D."/>
            <person name="Lafferty D."/>
            <person name="Souleyre E."/>
            <person name="Varkonyi-Gasic E."/>
            <person name="Gambi F."/>
            <person name="Hanley J."/>
            <person name="Yao J.-L."/>
            <person name="Cheung J."/>
            <person name="David K."/>
            <person name="Warren B."/>
            <person name="Marsh K."/>
            <person name="Snowden K."/>
            <person name="Lin-Wang K."/>
            <person name="Brian L."/>
            <person name="Martinez-Sanchez M."/>
            <person name="Wang M."/>
            <person name="Ileperuma N."/>
            <person name="Macnee N."/>
            <person name="Campin R."/>
            <person name="Mcatee P."/>
            <person name="Drummond R."/>
            <person name="Espley R."/>
            <person name="Ireland H."/>
            <person name="Wu R."/>
            <person name="Atkinson R."/>
            <person name="Karunairetnam S."/>
            <person name="Bulley S."/>
            <person name="Chunkath S."/>
            <person name="Hanley Z."/>
            <person name="Storey R."/>
            <person name="Thrimawithana A."/>
            <person name="Thomson S."/>
            <person name="David C."/>
            <person name="Testolin R."/>
        </authorList>
    </citation>
    <scope>NUCLEOTIDE SEQUENCE [LARGE SCALE GENOMIC DNA]</scope>
    <source>
        <strain evidence="4">cv. Red5</strain>
        <tissue evidence="3">Young leaf</tissue>
    </source>
</reference>
<evidence type="ECO:0000259" key="2">
    <source>
        <dbReference type="Pfam" id="PF00076"/>
    </source>
</evidence>
<keyword evidence="4" id="KW-1185">Reference proteome</keyword>
<organism evidence="3 4">
    <name type="scientific">Actinidia chinensis var. chinensis</name>
    <name type="common">Chinese soft-hair kiwi</name>
    <dbReference type="NCBI Taxonomy" id="1590841"/>
    <lineage>
        <taxon>Eukaryota</taxon>
        <taxon>Viridiplantae</taxon>
        <taxon>Streptophyta</taxon>
        <taxon>Embryophyta</taxon>
        <taxon>Tracheophyta</taxon>
        <taxon>Spermatophyta</taxon>
        <taxon>Magnoliopsida</taxon>
        <taxon>eudicotyledons</taxon>
        <taxon>Gunneridae</taxon>
        <taxon>Pentapetalae</taxon>
        <taxon>asterids</taxon>
        <taxon>Ericales</taxon>
        <taxon>Actinidiaceae</taxon>
        <taxon>Actinidia</taxon>
    </lineage>
</organism>
<dbReference type="SUPFAM" id="SSF54928">
    <property type="entry name" value="RNA-binding domain, RBD"/>
    <property type="match status" value="1"/>
</dbReference>
<feature type="region of interest" description="Disordered" evidence="1">
    <location>
        <begin position="1"/>
        <end position="39"/>
    </location>
</feature>
<proteinExistence type="predicted"/>
<accession>A0A2R6RWZ1</accession>
<dbReference type="GO" id="GO:0003723">
    <property type="term" value="F:RNA binding"/>
    <property type="evidence" value="ECO:0007669"/>
    <property type="project" value="InterPro"/>
</dbReference>